<dbReference type="InterPro" id="IPR001789">
    <property type="entry name" value="Sig_transdc_resp-reg_receiver"/>
</dbReference>
<dbReference type="PANTHER" id="PTHR44591:SF3">
    <property type="entry name" value="RESPONSE REGULATORY DOMAIN-CONTAINING PROTEIN"/>
    <property type="match status" value="1"/>
</dbReference>
<dbReference type="OrthoDB" id="9789181at2"/>
<dbReference type="AlphaFoldDB" id="A0A7K0ECI2"/>
<dbReference type="EMBL" id="WJXZ01000001">
    <property type="protein sequence ID" value="MRS59683.1"/>
    <property type="molecule type" value="Genomic_DNA"/>
</dbReference>
<comment type="caution">
    <text evidence="4">The sequence shown here is derived from an EMBL/GenBank/DDBJ whole genome shotgun (WGS) entry which is preliminary data.</text>
</comment>
<keyword evidence="5" id="KW-1185">Reference proteome</keyword>
<dbReference type="PANTHER" id="PTHR44591">
    <property type="entry name" value="STRESS RESPONSE REGULATOR PROTEIN 1"/>
    <property type="match status" value="1"/>
</dbReference>
<proteinExistence type="predicted"/>
<feature type="modified residue" description="4-aspartylphosphate" evidence="2">
    <location>
        <position position="100"/>
    </location>
</feature>
<dbReference type="GO" id="GO:0000160">
    <property type="term" value="P:phosphorelay signal transduction system"/>
    <property type="evidence" value="ECO:0007669"/>
    <property type="project" value="InterPro"/>
</dbReference>
<reference evidence="4 5" key="1">
    <citation type="journal article" date="2018" name="Antonie Van Leeuwenhoek">
        <title>Larkinella terrae sp. nov., isolated from soil on Jeju Island, South Korea.</title>
        <authorList>
            <person name="Ten L.N."/>
            <person name="Jeon J."/>
            <person name="Park S.J."/>
            <person name="Park S."/>
            <person name="Lee S.Y."/>
            <person name="Kim M.K."/>
            <person name="Jung H.Y."/>
        </authorList>
    </citation>
    <scope>NUCLEOTIDE SEQUENCE [LARGE SCALE GENOMIC DNA]</scope>
    <source>
        <strain evidence="4 5">KCTC 52001</strain>
    </source>
</reference>
<dbReference type="InterPro" id="IPR011006">
    <property type="entry name" value="CheY-like_superfamily"/>
</dbReference>
<evidence type="ECO:0000313" key="5">
    <source>
        <dbReference type="Proteomes" id="UP000441754"/>
    </source>
</evidence>
<evidence type="ECO:0000313" key="4">
    <source>
        <dbReference type="EMBL" id="MRS59683.1"/>
    </source>
</evidence>
<dbReference type="CDD" id="cd00156">
    <property type="entry name" value="REC"/>
    <property type="match status" value="1"/>
</dbReference>
<dbReference type="PROSITE" id="PS50110">
    <property type="entry name" value="RESPONSE_REGULATORY"/>
    <property type="match status" value="1"/>
</dbReference>
<name>A0A7K0ECI2_9BACT</name>
<dbReference type="Pfam" id="PF00072">
    <property type="entry name" value="Response_reg"/>
    <property type="match status" value="1"/>
</dbReference>
<dbReference type="Gene3D" id="3.40.50.2300">
    <property type="match status" value="1"/>
</dbReference>
<organism evidence="4 5">
    <name type="scientific">Larkinella terrae</name>
    <dbReference type="NCBI Taxonomy" id="2025311"/>
    <lineage>
        <taxon>Bacteria</taxon>
        <taxon>Pseudomonadati</taxon>
        <taxon>Bacteroidota</taxon>
        <taxon>Cytophagia</taxon>
        <taxon>Cytophagales</taxon>
        <taxon>Spirosomataceae</taxon>
        <taxon>Larkinella</taxon>
    </lineage>
</organism>
<dbReference type="SUPFAM" id="SSF52172">
    <property type="entry name" value="CheY-like"/>
    <property type="match status" value="1"/>
</dbReference>
<dbReference type="InterPro" id="IPR050595">
    <property type="entry name" value="Bact_response_regulator"/>
</dbReference>
<protein>
    <submittedName>
        <fullName evidence="4">Response regulator</fullName>
    </submittedName>
</protein>
<sequence>MKQFSAFHAFMEVPKIPISRTRNGGRIHPNQPVTSTNGHSLRIMGQKPKILIADDNPEYRQLITYHLTRSGYEVLIARHGQQVLEWLGDEKLRPDLLVLDLLMPQLSGIEVLQHVKTLPYKLPVILVSGADWLIARQGISQSDPDAFLTKPFSMHQLVDTIQALLQQNSTEIRPHDKE</sequence>
<evidence type="ECO:0000256" key="1">
    <source>
        <dbReference type="ARBA" id="ARBA00022553"/>
    </source>
</evidence>
<evidence type="ECO:0000256" key="2">
    <source>
        <dbReference type="PROSITE-ProRule" id="PRU00169"/>
    </source>
</evidence>
<keyword evidence="1 2" id="KW-0597">Phosphoprotein</keyword>
<dbReference type="Proteomes" id="UP000441754">
    <property type="component" value="Unassembled WGS sequence"/>
</dbReference>
<feature type="domain" description="Response regulatory" evidence="3">
    <location>
        <begin position="49"/>
        <end position="165"/>
    </location>
</feature>
<dbReference type="SMART" id="SM00448">
    <property type="entry name" value="REC"/>
    <property type="match status" value="1"/>
</dbReference>
<accession>A0A7K0ECI2</accession>
<gene>
    <name evidence="4" type="ORF">GJJ30_00150</name>
</gene>
<evidence type="ECO:0000259" key="3">
    <source>
        <dbReference type="PROSITE" id="PS50110"/>
    </source>
</evidence>